<protein>
    <submittedName>
        <fullName evidence="2">(spotted green pufferfish) hypothetical protein</fullName>
    </submittedName>
</protein>
<keyword evidence="1" id="KW-0732">Signal</keyword>
<gene>
    <name evidence="2" type="ORF">GSTENG00031674001</name>
</gene>
<feature type="signal peptide" evidence="1">
    <location>
        <begin position="1"/>
        <end position="21"/>
    </location>
</feature>
<accession>Q4RN86</accession>
<dbReference type="EMBL" id="CAAE01015015">
    <property type="protein sequence ID" value="CAG10146.1"/>
    <property type="molecule type" value="Genomic_DNA"/>
</dbReference>
<evidence type="ECO:0000256" key="1">
    <source>
        <dbReference type="SAM" id="SignalP"/>
    </source>
</evidence>
<feature type="chain" id="PRO_5004242904" evidence="1">
    <location>
        <begin position="22"/>
        <end position="251"/>
    </location>
</feature>
<reference evidence="2" key="1">
    <citation type="journal article" date="2004" name="Nature">
        <title>Genome duplication in the teleost fish Tetraodon nigroviridis reveals the early vertebrate proto-karyotype.</title>
        <authorList>
            <person name="Jaillon O."/>
            <person name="Aury J.-M."/>
            <person name="Brunet F."/>
            <person name="Petit J.-L."/>
            <person name="Stange-Thomann N."/>
            <person name="Mauceli E."/>
            <person name="Bouneau L."/>
            <person name="Fischer C."/>
            <person name="Ozouf-Costaz C."/>
            <person name="Bernot A."/>
            <person name="Nicaud S."/>
            <person name="Jaffe D."/>
            <person name="Fisher S."/>
            <person name="Lutfalla G."/>
            <person name="Dossat C."/>
            <person name="Segurens B."/>
            <person name="Dasilva C."/>
            <person name="Salanoubat M."/>
            <person name="Levy M."/>
            <person name="Boudet N."/>
            <person name="Castellano S."/>
            <person name="Anthouard V."/>
            <person name="Jubin C."/>
            <person name="Castelli V."/>
            <person name="Katinka M."/>
            <person name="Vacherie B."/>
            <person name="Biemont C."/>
            <person name="Skalli Z."/>
            <person name="Cattolico L."/>
            <person name="Poulain J."/>
            <person name="De Berardinis V."/>
            <person name="Cruaud C."/>
            <person name="Duprat S."/>
            <person name="Brottier P."/>
            <person name="Coutanceau J.-P."/>
            <person name="Gouzy J."/>
            <person name="Parra G."/>
            <person name="Lardier G."/>
            <person name="Chapple C."/>
            <person name="McKernan K.J."/>
            <person name="McEwan P."/>
            <person name="Bosak S."/>
            <person name="Kellis M."/>
            <person name="Volff J.-N."/>
            <person name="Guigo R."/>
            <person name="Zody M.C."/>
            <person name="Mesirov J."/>
            <person name="Lindblad-Toh K."/>
            <person name="Birren B."/>
            <person name="Nusbaum C."/>
            <person name="Kahn D."/>
            <person name="Robinson-Rechavi M."/>
            <person name="Laudet V."/>
            <person name="Schachter V."/>
            <person name="Quetier F."/>
            <person name="Saurin W."/>
            <person name="Scarpelli C."/>
            <person name="Wincker P."/>
            <person name="Lander E.S."/>
            <person name="Weissenbach J."/>
            <person name="Roest Crollius H."/>
        </authorList>
    </citation>
    <scope>NUCLEOTIDE SEQUENCE [LARGE SCALE GENOMIC DNA]</scope>
</reference>
<evidence type="ECO:0000313" key="2">
    <source>
        <dbReference type="EMBL" id="CAG10146.1"/>
    </source>
</evidence>
<organism evidence="2">
    <name type="scientific">Tetraodon nigroviridis</name>
    <name type="common">Spotted green pufferfish</name>
    <name type="synonym">Chelonodon nigroviridis</name>
    <dbReference type="NCBI Taxonomy" id="99883"/>
    <lineage>
        <taxon>Eukaryota</taxon>
        <taxon>Metazoa</taxon>
        <taxon>Chordata</taxon>
        <taxon>Craniata</taxon>
        <taxon>Vertebrata</taxon>
        <taxon>Euteleostomi</taxon>
        <taxon>Actinopterygii</taxon>
        <taxon>Neopterygii</taxon>
        <taxon>Teleostei</taxon>
        <taxon>Neoteleostei</taxon>
        <taxon>Acanthomorphata</taxon>
        <taxon>Eupercaria</taxon>
        <taxon>Tetraodontiformes</taxon>
        <taxon>Tetradontoidea</taxon>
        <taxon>Tetraodontidae</taxon>
        <taxon>Tetraodon</taxon>
    </lineage>
</organism>
<comment type="caution">
    <text evidence="2">The sequence shown here is derived from an EMBL/GenBank/DDBJ whole genome shotgun (WGS) entry which is preliminary data.</text>
</comment>
<sequence>MRALTLAALALMRAEVMSSFARDEGVEPSDSLCMSSAKNVLGHKFTGMTVGAAPIAVLMCRCEGAAFMECESCPTCLEVAAEIKHVGVKKCQSASPWLFHSWQRSGKACSPEMPYPSVSEKLPSLTDVTEDFCNLVFVWQNTKGRARYRMDVTAWVGWRVCVCRFVGICYRVLITQTVAPGSLGGRQPSAPPLVSGSVFWGPTCCWLPFVDACLPRFPTGDGRANTHNTTTGLNPPSVTGKTQTHLNTLNI</sequence>
<reference evidence="2" key="2">
    <citation type="submission" date="2004-02" db="EMBL/GenBank/DDBJ databases">
        <authorList>
            <consortium name="Genoscope"/>
            <consortium name="Whitehead Institute Centre for Genome Research"/>
        </authorList>
    </citation>
    <scope>NUCLEOTIDE SEQUENCE</scope>
</reference>
<name>Q4RN86_TETNG</name>
<dbReference type="KEGG" id="tng:GSTEN00031674G001"/>
<proteinExistence type="predicted"/>
<dbReference type="AlphaFoldDB" id="Q4RN86"/>